<evidence type="ECO:0000256" key="2">
    <source>
        <dbReference type="ARBA" id="ARBA00004555"/>
    </source>
</evidence>
<keyword evidence="7" id="KW-1185">Reference proteome</keyword>
<dbReference type="GO" id="GO:0030136">
    <property type="term" value="C:clathrin-coated vesicle"/>
    <property type="evidence" value="ECO:0007669"/>
    <property type="project" value="UniProtKB-SubCell"/>
</dbReference>
<keyword evidence="3" id="KW-0333">Golgi apparatus</keyword>
<dbReference type="PROSITE" id="PS50942">
    <property type="entry name" value="ENTH"/>
    <property type="match status" value="1"/>
</dbReference>
<sequence length="271" mass="30626">CNILYNQLKHLQGIGSRAKDKEVEIPKALAKLIKFPISSRYRHNIYESGVISNNIHAFTTLLLRRFKNMSSNNPFNVLSYSIVATKLDIKQLAYLIRRATYLSLARIREIEVVKLLIIGMKRVYPSYGALACLDHGVVWRLMYRYTPSSMIEPPFSGFGRFDSIADRLLASKVYKNTIIRNVPRRNARGTPSILSTKGSLVQWVKMSGGGTQSSLRKALGVIKDTTTVNIVKVSSDYKELNINIVKATNHVERPTKEKHIRGYSLQVEGTP</sequence>
<evidence type="ECO:0000313" key="7">
    <source>
        <dbReference type="Proteomes" id="UP001206925"/>
    </source>
</evidence>
<protein>
    <recommendedName>
        <fullName evidence="5">ENTH domain-containing protein</fullName>
    </recommendedName>
</protein>
<comment type="subcellular location">
    <subcellularLocation>
        <location evidence="1">Cytoplasmic vesicle</location>
        <location evidence="1">Clathrin-coated vesicle</location>
    </subcellularLocation>
    <subcellularLocation>
        <location evidence="2">Golgi apparatus</location>
    </subcellularLocation>
</comment>
<feature type="non-terminal residue" evidence="6">
    <location>
        <position position="1"/>
    </location>
</feature>
<dbReference type="Gene3D" id="1.25.40.90">
    <property type="match status" value="1"/>
</dbReference>
<keyword evidence="4" id="KW-0968">Cytoplasmic vesicle</keyword>
<evidence type="ECO:0000256" key="4">
    <source>
        <dbReference type="ARBA" id="ARBA00023329"/>
    </source>
</evidence>
<dbReference type="InterPro" id="IPR008942">
    <property type="entry name" value="ENTH_VHS"/>
</dbReference>
<feature type="non-terminal residue" evidence="6">
    <location>
        <position position="271"/>
    </location>
</feature>
<organism evidence="6 7">
    <name type="scientific">Ambrosia artemisiifolia</name>
    <name type="common">Common ragweed</name>
    <dbReference type="NCBI Taxonomy" id="4212"/>
    <lineage>
        <taxon>Eukaryota</taxon>
        <taxon>Viridiplantae</taxon>
        <taxon>Streptophyta</taxon>
        <taxon>Embryophyta</taxon>
        <taxon>Tracheophyta</taxon>
        <taxon>Spermatophyta</taxon>
        <taxon>Magnoliopsida</taxon>
        <taxon>eudicotyledons</taxon>
        <taxon>Gunneridae</taxon>
        <taxon>Pentapetalae</taxon>
        <taxon>asterids</taxon>
        <taxon>campanulids</taxon>
        <taxon>Asterales</taxon>
        <taxon>Asteraceae</taxon>
        <taxon>Asteroideae</taxon>
        <taxon>Heliantheae alliance</taxon>
        <taxon>Heliantheae</taxon>
        <taxon>Ambrosia</taxon>
    </lineage>
</organism>
<name>A0AAD5CMG9_AMBAR</name>
<dbReference type="InterPro" id="IPR013809">
    <property type="entry name" value="ENTH"/>
</dbReference>
<comment type="caution">
    <text evidence="6">The sequence shown here is derived from an EMBL/GenBank/DDBJ whole genome shotgun (WGS) entry which is preliminary data.</text>
</comment>
<evidence type="ECO:0000259" key="5">
    <source>
        <dbReference type="PROSITE" id="PS50942"/>
    </source>
</evidence>
<feature type="domain" description="ENTH" evidence="5">
    <location>
        <begin position="232"/>
        <end position="271"/>
    </location>
</feature>
<gene>
    <name evidence="6" type="ORF">M8C21_009964</name>
</gene>
<evidence type="ECO:0000256" key="3">
    <source>
        <dbReference type="ARBA" id="ARBA00023034"/>
    </source>
</evidence>
<evidence type="ECO:0000256" key="1">
    <source>
        <dbReference type="ARBA" id="ARBA00004132"/>
    </source>
</evidence>
<dbReference type="EMBL" id="JAMZMK010007526">
    <property type="protein sequence ID" value="KAI7744482.1"/>
    <property type="molecule type" value="Genomic_DNA"/>
</dbReference>
<reference evidence="6" key="1">
    <citation type="submission" date="2022-06" db="EMBL/GenBank/DDBJ databases">
        <title>Uncovering the hologenomic basis of an extraordinary plant invasion.</title>
        <authorList>
            <person name="Bieker V.C."/>
            <person name="Martin M.D."/>
            <person name="Gilbert T."/>
            <person name="Hodgins K."/>
            <person name="Battlay P."/>
            <person name="Petersen B."/>
            <person name="Wilson J."/>
        </authorList>
    </citation>
    <scope>NUCLEOTIDE SEQUENCE</scope>
    <source>
        <strain evidence="6">AA19_3_7</strain>
        <tissue evidence="6">Leaf</tissue>
    </source>
</reference>
<evidence type="ECO:0000313" key="6">
    <source>
        <dbReference type="EMBL" id="KAI7744482.1"/>
    </source>
</evidence>
<accession>A0AAD5CMG9</accession>
<dbReference type="Proteomes" id="UP001206925">
    <property type="component" value="Unassembled WGS sequence"/>
</dbReference>
<proteinExistence type="predicted"/>
<dbReference type="AlphaFoldDB" id="A0AAD5CMG9"/>
<dbReference type="GO" id="GO:0005794">
    <property type="term" value="C:Golgi apparatus"/>
    <property type="evidence" value="ECO:0007669"/>
    <property type="project" value="UniProtKB-SubCell"/>
</dbReference>